<evidence type="ECO:0000313" key="1">
    <source>
        <dbReference type="EMBL" id="KAK9663804.1"/>
    </source>
</evidence>
<feature type="non-terminal residue" evidence="1">
    <location>
        <position position="59"/>
    </location>
</feature>
<reference evidence="1 2" key="1">
    <citation type="submission" date="2023-04" db="EMBL/GenBank/DDBJ databases">
        <title>Genome of Basidiobolus ranarum AG-B5.</title>
        <authorList>
            <person name="Stajich J.E."/>
            <person name="Carter-House D."/>
            <person name="Gryganskyi A."/>
        </authorList>
    </citation>
    <scope>NUCLEOTIDE SEQUENCE [LARGE SCALE GENOMIC DNA]</scope>
    <source>
        <strain evidence="1 2">AG-B5</strain>
    </source>
</reference>
<keyword evidence="1" id="KW-0808">Transferase</keyword>
<dbReference type="EMBL" id="JASJQH010011444">
    <property type="protein sequence ID" value="KAK9663804.1"/>
    <property type="molecule type" value="Genomic_DNA"/>
</dbReference>
<dbReference type="SUPFAM" id="SSF53633">
    <property type="entry name" value="Carbamate kinase-like"/>
    <property type="match status" value="1"/>
</dbReference>
<comment type="caution">
    <text evidence="1">The sequence shown here is derived from an EMBL/GenBank/DDBJ whole genome shotgun (WGS) entry which is preliminary data.</text>
</comment>
<organism evidence="1 2">
    <name type="scientific">Basidiobolus ranarum</name>
    <dbReference type="NCBI Taxonomy" id="34480"/>
    <lineage>
        <taxon>Eukaryota</taxon>
        <taxon>Fungi</taxon>
        <taxon>Fungi incertae sedis</taxon>
        <taxon>Zoopagomycota</taxon>
        <taxon>Entomophthoromycotina</taxon>
        <taxon>Basidiobolomycetes</taxon>
        <taxon>Basidiobolales</taxon>
        <taxon>Basidiobolaceae</taxon>
        <taxon>Basidiobolus</taxon>
    </lineage>
</organism>
<dbReference type="EC" id="2.7.2.11" evidence="1"/>
<dbReference type="Proteomes" id="UP001479436">
    <property type="component" value="Unassembled WGS sequence"/>
</dbReference>
<dbReference type="GO" id="GO:0004349">
    <property type="term" value="F:glutamate 5-kinase activity"/>
    <property type="evidence" value="ECO:0007669"/>
    <property type="project" value="UniProtKB-EC"/>
</dbReference>
<proteinExistence type="predicted"/>
<name>A0ABR2VJT5_9FUNG</name>
<evidence type="ECO:0000313" key="2">
    <source>
        <dbReference type="Proteomes" id="UP001479436"/>
    </source>
</evidence>
<dbReference type="Gene3D" id="3.40.1160.10">
    <property type="entry name" value="Acetylglutamate kinase-like"/>
    <property type="match status" value="1"/>
</dbReference>
<gene>
    <name evidence="1" type="primary">PRO1_10</name>
    <name evidence="1" type="ORF">K7432_017880</name>
</gene>
<sequence length="59" mass="6317">MITSIENQSNNQGLTIVLKLGTSSICDEITHMPQLANLSPSVETIVKLKALGHRVGLTT</sequence>
<dbReference type="InterPro" id="IPR036393">
    <property type="entry name" value="AceGlu_kinase-like_sf"/>
</dbReference>
<protein>
    <submittedName>
        <fullName evidence="1">Glutamate 5-kinase</fullName>
        <ecNumber evidence="1">2.7.2.11</ecNumber>
    </submittedName>
</protein>
<keyword evidence="2" id="KW-1185">Reference proteome</keyword>
<accession>A0ABR2VJT5</accession>